<reference evidence="2" key="1">
    <citation type="submission" date="2023-10" db="EMBL/GenBank/DDBJ databases">
        <title>Chromosome-level genome of the transformable northern wattle, Acacia crassicarpa.</title>
        <authorList>
            <person name="Massaro I."/>
            <person name="Sinha N.R."/>
            <person name="Poethig S."/>
            <person name="Leichty A.R."/>
        </authorList>
    </citation>
    <scope>NUCLEOTIDE SEQUENCE</scope>
    <source>
        <strain evidence="2">Acra3RX</strain>
        <tissue evidence="2">Leaf</tissue>
    </source>
</reference>
<dbReference type="EMBL" id="JAWXYG010000011">
    <property type="protein sequence ID" value="KAK4259916.1"/>
    <property type="molecule type" value="Genomic_DNA"/>
</dbReference>
<gene>
    <name evidence="2" type="ORF">QN277_006196</name>
</gene>
<dbReference type="Pfam" id="PF00646">
    <property type="entry name" value="F-box"/>
    <property type="match status" value="1"/>
</dbReference>
<evidence type="ECO:0000259" key="1">
    <source>
        <dbReference type="PROSITE" id="PS50181"/>
    </source>
</evidence>
<keyword evidence="3" id="KW-1185">Reference proteome</keyword>
<comment type="caution">
    <text evidence="2">The sequence shown here is derived from an EMBL/GenBank/DDBJ whole genome shotgun (WGS) entry which is preliminary data.</text>
</comment>
<dbReference type="Proteomes" id="UP001293593">
    <property type="component" value="Unassembled WGS sequence"/>
</dbReference>
<dbReference type="PANTHER" id="PTHR31672:SF10">
    <property type="entry name" value="F-BOX DOMAIN-CONTAINING PROTEIN"/>
    <property type="match status" value="1"/>
</dbReference>
<dbReference type="Gene3D" id="1.20.1280.50">
    <property type="match status" value="1"/>
</dbReference>
<proteinExistence type="predicted"/>
<dbReference type="Pfam" id="PF08268">
    <property type="entry name" value="FBA_3"/>
    <property type="match status" value="1"/>
</dbReference>
<name>A0AAE1MH31_9FABA</name>
<sequence>MAPFLPQEIITNILKRLRVKSLIRFQCICKHWKSLINTPSFIADHLHHSGSHNHSIIFHPRQKGDRTLHFYLLDCEMQVREVQKAPLMDYFARDAAIVFTSNGLVCVKFDNHASCGSPPRLLLWNPATRDKGLVPTNINDFGDQFSWNKIFVGFGFSPIINDYKIVMFRFSYRAVDWVELYSLTSESWKEVKCGTLAGLMNLWDQTVTANGVMYWFGWLERHGSRDVTIVSFDIANEVFTLIPSPDFYPSPYSSTLTVHEDRLAVLSLNRYQSKSIDLWVMDEAIGSSRGIRSWTKKYTCVFSSYCFVCPLTIWRNEIFCSGVHERPENVRLEPALFNLTTNKIKLGFMDTLCNLGHHVAYKYHAFNYVESLVPIGGTKF</sequence>
<organism evidence="2 3">
    <name type="scientific">Acacia crassicarpa</name>
    <name type="common">northern wattle</name>
    <dbReference type="NCBI Taxonomy" id="499986"/>
    <lineage>
        <taxon>Eukaryota</taxon>
        <taxon>Viridiplantae</taxon>
        <taxon>Streptophyta</taxon>
        <taxon>Embryophyta</taxon>
        <taxon>Tracheophyta</taxon>
        <taxon>Spermatophyta</taxon>
        <taxon>Magnoliopsida</taxon>
        <taxon>eudicotyledons</taxon>
        <taxon>Gunneridae</taxon>
        <taxon>Pentapetalae</taxon>
        <taxon>rosids</taxon>
        <taxon>fabids</taxon>
        <taxon>Fabales</taxon>
        <taxon>Fabaceae</taxon>
        <taxon>Caesalpinioideae</taxon>
        <taxon>mimosoid clade</taxon>
        <taxon>Acacieae</taxon>
        <taxon>Acacia</taxon>
    </lineage>
</organism>
<dbReference type="InterPro" id="IPR050796">
    <property type="entry name" value="SCF_F-box_component"/>
</dbReference>
<evidence type="ECO:0000313" key="3">
    <source>
        <dbReference type="Proteomes" id="UP001293593"/>
    </source>
</evidence>
<dbReference type="InterPro" id="IPR011043">
    <property type="entry name" value="Gal_Oxase/kelch_b-propeller"/>
</dbReference>
<accession>A0AAE1MH31</accession>
<dbReference type="PROSITE" id="PS50181">
    <property type="entry name" value="FBOX"/>
    <property type="match status" value="1"/>
</dbReference>
<dbReference type="InterPro" id="IPR013187">
    <property type="entry name" value="F-box-assoc_dom_typ3"/>
</dbReference>
<dbReference type="CDD" id="cd22157">
    <property type="entry name" value="F-box_AtFBW1-like"/>
    <property type="match status" value="1"/>
</dbReference>
<dbReference type="InterPro" id="IPR017451">
    <property type="entry name" value="F-box-assoc_interact_dom"/>
</dbReference>
<dbReference type="SUPFAM" id="SSF81383">
    <property type="entry name" value="F-box domain"/>
    <property type="match status" value="1"/>
</dbReference>
<dbReference type="InterPro" id="IPR001810">
    <property type="entry name" value="F-box_dom"/>
</dbReference>
<dbReference type="AlphaFoldDB" id="A0AAE1MH31"/>
<dbReference type="InterPro" id="IPR036047">
    <property type="entry name" value="F-box-like_dom_sf"/>
</dbReference>
<protein>
    <recommendedName>
        <fullName evidence="1">F-box domain-containing protein</fullName>
    </recommendedName>
</protein>
<dbReference type="SMART" id="SM00256">
    <property type="entry name" value="FBOX"/>
    <property type="match status" value="1"/>
</dbReference>
<dbReference type="PANTHER" id="PTHR31672">
    <property type="entry name" value="BNACNNG10540D PROTEIN"/>
    <property type="match status" value="1"/>
</dbReference>
<dbReference type="NCBIfam" id="TIGR01640">
    <property type="entry name" value="F_box_assoc_1"/>
    <property type="match status" value="1"/>
</dbReference>
<dbReference type="SUPFAM" id="SSF50965">
    <property type="entry name" value="Galactose oxidase, central domain"/>
    <property type="match status" value="1"/>
</dbReference>
<evidence type="ECO:0000313" key="2">
    <source>
        <dbReference type="EMBL" id="KAK4259916.1"/>
    </source>
</evidence>
<feature type="domain" description="F-box" evidence="1">
    <location>
        <begin position="1"/>
        <end position="46"/>
    </location>
</feature>